<protein>
    <submittedName>
        <fullName evidence="2">Kinase inhibitor</fullName>
    </submittedName>
</protein>
<evidence type="ECO:0000256" key="1">
    <source>
        <dbReference type="SAM" id="SignalP"/>
    </source>
</evidence>
<dbReference type="InterPro" id="IPR005247">
    <property type="entry name" value="YbhB_YbcL/LppC-like"/>
</dbReference>
<dbReference type="PANTHER" id="PTHR30289">
    <property type="entry name" value="UNCHARACTERIZED PROTEIN YBCL-RELATED"/>
    <property type="match status" value="1"/>
</dbReference>
<dbReference type="NCBIfam" id="NF007330">
    <property type="entry name" value="PRK09818.1"/>
    <property type="match status" value="1"/>
</dbReference>
<dbReference type="AlphaFoldDB" id="A0A5V5HM69"/>
<dbReference type="PANTHER" id="PTHR30289:SF1">
    <property type="entry name" value="PEBP (PHOSPHATIDYLETHANOLAMINE-BINDING PROTEIN) FAMILY PROTEIN"/>
    <property type="match status" value="1"/>
</dbReference>
<reference evidence="2" key="1">
    <citation type="submission" date="2018-07" db="EMBL/GenBank/DDBJ databases">
        <authorList>
            <consortium name="PulseNet: The National Subtyping Network for Foodborne Disease Surveillance"/>
            <person name="Tarr C.L."/>
            <person name="Trees E."/>
            <person name="Katz L.S."/>
            <person name="Carleton-Romer H.A."/>
            <person name="Stroika S."/>
            <person name="Kucerova Z."/>
            <person name="Roache K.F."/>
            <person name="Sabol A.L."/>
            <person name="Besser J."/>
            <person name="Gerner-Smidt P."/>
        </authorList>
    </citation>
    <scope>NUCLEOTIDE SEQUENCE</scope>
    <source>
        <strain evidence="2">PNUSAS029331</strain>
    </source>
</reference>
<dbReference type="CDD" id="cd00865">
    <property type="entry name" value="PEBP_bact_arch"/>
    <property type="match status" value="1"/>
</dbReference>
<dbReference type="NCBIfam" id="TIGR00481">
    <property type="entry name" value="YbhB/YbcL family Raf kinase inhibitor-like protein"/>
    <property type="match status" value="1"/>
</dbReference>
<feature type="signal peptide" evidence="1">
    <location>
        <begin position="1"/>
        <end position="19"/>
    </location>
</feature>
<dbReference type="Pfam" id="PF01161">
    <property type="entry name" value="PBP"/>
    <property type="match status" value="1"/>
</dbReference>
<dbReference type="SUPFAM" id="SSF49777">
    <property type="entry name" value="PEBP-like"/>
    <property type="match status" value="1"/>
</dbReference>
<dbReference type="EMBL" id="AAHCDH010000035">
    <property type="protein sequence ID" value="EBU4654768.1"/>
    <property type="molecule type" value="Genomic_DNA"/>
</dbReference>
<sequence length="183" mass="19119">MKKYLGVTALALFSLSAQAADFQVTSNEMKTGESLSKAQTFEGFGCEGDNKSPSLSWSGAPEGTKSFAVTVFDPDAPTGSGWWHWTVANIPASVTSLSADAGHKDGTKLPAGAVQGRNDFGYAGFGGACPPKGDKPHHYHFKVWALKTESLPIDGSSSGALVGFMLNANTIATAEMVPVYGIK</sequence>
<keyword evidence="1" id="KW-0732">Signal</keyword>
<dbReference type="InterPro" id="IPR008914">
    <property type="entry name" value="PEBP"/>
</dbReference>
<name>A0A5V5HM69_SALER</name>
<evidence type="ECO:0000313" key="2">
    <source>
        <dbReference type="EMBL" id="EBU4654768.1"/>
    </source>
</evidence>
<organism evidence="2">
    <name type="scientific">Salmonella enterica</name>
    <name type="common">Salmonella choleraesuis</name>
    <dbReference type="NCBI Taxonomy" id="28901"/>
    <lineage>
        <taxon>Bacteria</taxon>
        <taxon>Pseudomonadati</taxon>
        <taxon>Pseudomonadota</taxon>
        <taxon>Gammaproteobacteria</taxon>
        <taxon>Enterobacterales</taxon>
        <taxon>Enterobacteriaceae</taxon>
        <taxon>Salmonella</taxon>
    </lineage>
</organism>
<gene>
    <name evidence="2" type="ORF">CWV14_24485</name>
</gene>
<dbReference type="InterPro" id="IPR036610">
    <property type="entry name" value="PEBP-like_sf"/>
</dbReference>
<accession>A0A5V5HM69</accession>
<dbReference type="Gene3D" id="3.90.280.10">
    <property type="entry name" value="PEBP-like"/>
    <property type="match status" value="1"/>
</dbReference>
<proteinExistence type="predicted"/>
<comment type="caution">
    <text evidence="2">The sequence shown here is derived from an EMBL/GenBank/DDBJ whole genome shotgun (WGS) entry which is preliminary data.</text>
</comment>
<feature type="chain" id="PRO_5026221294" evidence="1">
    <location>
        <begin position="20"/>
        <end position="183"/>
    </location>
</feature>